<dbReference type="EMBL" id="JPOX01000026">
    <property type="protein sequence ID" value="KFX44760.1"/>
    <property type="molecule type" value="Genomic_DNA"/>
</dbReference>
<sequence>MQNTMMMAQYDDEENVTVALLLVERNPHQEATSIFAQSSRHYTYSDREHDYPRTHRIGSGPPSPSPSPPLPKPESQSSVGLDMSPSMPSNVDVGTSTRDYWYYSTQTVRDPIHQPPVLSPPPYTSTDASYPYGPSMFEAPTCALTYCSNPAADGCFESGHSQVFCVTVPMVMYTACCQGSILQGYPCIGGLHI</sequence>
<accession>A0A093UXT8</accession>
<name>A0A093UXT8_TALMA</name>
<evidence type="ECO:0000256" key="1">
    <source>
        <dbReference type="SAM" id="MobiDB-lite"/>
    </source>
</evidence>
<gene>
    <name evidence="2" type="ORF">GQ26_0260330</name>
</gene>
<feature type="compositionally biased region" description="Pro residues" evidence="1">
    <location>
        <begin position="61"/>
        <end position="72"/>
    </location>
</feature>
<feature type="region of interest" description="Disordered" evidence="1">
    <location>
        <begin position="50"/>
        <end position="92"/>
    </location>
</feature>
<organism evidence="2">
    <name type="scientific">Talaromyces marneffei PM1</name>
    <dbReference type="NCBI Taxonomy" id="1077442"/>
    <lineage>
        <taxon>Eukaryota</taxon>
        <taxon>Fungi</taxon>
        <taxon>Dikarya</taxon>
        <taxon>Ascomycota</taxon>
        <taxon>Pezizomycotina</taxon>
        <taxon>Eurotiomycetes</taxon>
        <taxon>Eurotiomycetidae</taxon>
        <taxon>Eurotiales</taxon>
        <taxon>Trichocomaceae</taxon>
        <taxon>Talaromyces</taxon>
        <taxon>Talaromyces sect. Talaromyces</taxon>
    </lineage>
</organism>
<evidence type="ECO:0000313" key="2">
    <source>
        <dbReference type="EMBL" id="KFX44760.1"/>
    </source>
</evidence>
<comment type="caution">
    <text evidence="2">The sequence shown here is derived from an EMBL/GenBank/DDBJ whole genome shotgun (WGS) entry which is preliminary data.</text>
</comment>
<proteinExistence type="predicted"/>
<reference evidence="2" key="1">
    <citation type="journal article" date="2014" name="PLoS Genet.">
        <title>Signature Gene Expression Reveals Novel Clues to the Molecular Mechanisms of Dimorphic Transition in Penicillium marneffei.</title>
        <authorList>
            <person name="Yang E."/>
            <person name="Wang G."/>
            <person name="Cai J."/>
            <person name="Woo P.C."/>
            <person name="Lau S.K."/>
            <person name="Yuen K.-Y."/>
            <person name="Chow W.-N."/>
            <person name="Lin X."/>
        </authorList>
    </citation>
    <scope>NUCLEOTIDE SEQUENCE [LARGE SCALE GENOMIC DNA]</scope>
    <source>
        <strain evidence="2">PM1</strain>
    </source>
</reference>
<dbReference type="AlphaFoldDB" id="A0A093UXT8"/>
<protein>
    <submittedName>
        <fullName evidence="2">Uncharacterized protein</fullName>
    </submittedName>
</protein>
<dbReference type="HOGENOM" id="CLU_1409658_0_0_1"/>